<protein>
    <submittedName>
        <fullName evidence="2">Uncharacterized protein</fullName>
    </submittedName>
</protein>
<evidence type="ECO:0000256" key="1">
    <source>
        <dbReference type="SAM" id="MobiDB-lite"/>
    </source>
</evidence>
<feature type="compositionally biased region" description="Polar residues" evidence="1">
    <location>
        <begin position="29"/>
        <end position="43"/>
    </location>
</feature>
<sequence length="131" mass="14898">MMICTSITAIKSSFRTDIMNRLFGGELSMSPTRASEHTSSSFRPQPDDSSRCDLMERALSEASLTPSKMKAYIMPQQGSGTLPDDVRTSMVEMMNQDSRDYVKQFEQLANTITAPRNRRGDRTPIRKKRKR</sequence>
<reference evidence="3" key="1">
    <citation type="journal article" date="2015" name="Nat. Genet.">
        <title>The genome and transcriptome of the zoonotic hookworm Ancylostoma ceylanicum identify infection-specific gene families.</title>
        <authorList>
            <person name="Schwarz E.M."/>
            <person name="Hu Y."/>
            <person name="Antoshechkin I."/>
            <person name="Miller M.M."/>
            <person name="Sternberg P.W."/>
            <person name="Aroian R.V."/>
        </authorList>
    </citation>
    <scope>NUCLEOTIDE SEQUENCE</scope>
    <source>
        <strain evidence="3">HY135</strain>
    </source>
</reference>
<dbReference type="EMBL" id="JARK01001339">
    <property type="protein sequence ID" value="EYC32037.1"/>
    <property type="molecule type" value="Genomic_DNA"/>
</dbReference>
<dbReference type="Proteomes" id="UP000024635">
    <property type="component" value="Unassembled WGS sequence"/>
</dbReference>
<comment type="caution">
    <text evidence="2">The sequence shown here is derived from an EMBL/GenBank/DDBJ whole genome shotgun (WGS) entry which is preliminary data.</text>
</comment>
<dbReference type="AlphaFoldDB" id="A0A016VYH3"/>
<keyword evidence="3" id="KW-1185">Reference proteome</keyword>
<feature type="region of interest" description="Disordered" evidence="1">
    <location>
        <begin position="112"/>
        <end position="131"/>
    </location>
</feature>
<accession>A0A016VYH3</accession>
<organism evidence="2 3">
    <name type="scientific">Ancylostoma ceylanicum</name>
    <dbReference type="NCBI Taxonomy" id="53326"/>
    <lineage>
        <taxon>Eukaryota</taxon>
        <taxon>Metazoa</taxon>
        <taxon>Ecdysozoa</taxon>
        <taxon>Nematoda</taxon>
        <taxon>Chromadorea</taxon>
        <taxon>Rhabditida</taxon>
        <taxon>Rhabditina</taxon>
        <taxon>Rhabditomorpha</taxon>
        <taxon>Strongyloidea</taxon>
        <taxon>Ancylostomatidae</taxon>
        <taxon>Ancylostomatinae</taxon>
        <taxon>Ancylostoma</taxon>
    </lineage>
</organism>
<feature type="region of interest" description="Disordered" evidence="1">
    <location>
        <begin position="28"/>
        <end position="50"/>
    </location>
</feature>
<evidence type="ECO:0000313" key="2">
    <source>
        <dbReference type="EMBL" id="EYC32037.1"/>
    </source>
</evidence>
<gene>
    <name evidence="2" type="primary">Acey_s0003.g1365</name>
    <name evidence="2" type="ORF">Y032_0003g1365</name>
</gene>
<dbReference type="OrthoDB" id="5858166at2759"/>
<evidence type="ECO:0000313" key="3">
    <source>
        <dbReference type="Proteomes" id="UP000024635"/>
    </source>
</evidence>
<name>A0A016VYH3_9BILA</name>
<proteinExistence type="predicted"/>